<evidence type="ECO:0000313" key="2">
    <source>
        <dbReference type="EMBL" id="SMG26783.1"/>
    </source>
</evidence>
<accession>A0A1X7JG79</accession>
<evidence type="ECO:0000256" key="1">
    <source>
        <dbReference type="SAM" id="Phobius"/>
    </source>
</evidence>
<organism evidence="2 3">
    <name type="scientific">Agreia pratensis</name>
    <dbReference type="NCBI Taxonomy" id="150121"/>
    <lineage>
        <taxon>Bacteria</taxon>
        <taxon>Bacillati</taxon>
        <taxon>Actinomycetota</taxon>
        <taxon>Actinomycetes</taxon>
        <taxon>Micrococcales</taxon>
        <taxon>Microbacteriaceae</taxon>
        <taxon>Agreia</taxon>
    </lineage>
</organism>
<keyword evidence="3" id="KW-1185">Reference proteome</keyword>
<gene>
    <name evidence="2" type="ORF">SAMN06296010_1366</name>
</gene>
<keyword evidence="1" id="KW-1133">Transmembrane helix</keyword>
<protein>
    <recommendedName>
        <fullName evidence="4">NfeD-like C-terminal, partner-binding</fullName>
    </recommendedName>
</protein>
<feature type="transmembrane region" description="Helical" evidence="1">
    <location>
        <begin position="37"/>
        <end position="56"/>
    </location>
</feature>
<dbReference type="STRING" id="150121.SAMN06296010_1366"/>
<evidence type="ECO:0008006" key="4">
    <source>
        <dbReference type="Google" id="ProtNLM"/>
    </source>
</evidence>
<reference evidence="3" key="1">
    <citation type="submission" date="2017-04" db="EMBL/GenBank/DDBJ databases">
        <authorList>
            <person name="Varghese N."/>
            <person name="Submissions S."/>
        </authorList>
    </citation>
    <scope>NUCLEOTIDE SEQUENCE [LARGE SCALE GENOMIC DNA]</scope>
    <source>
        <strain evidence="3">VKM Ac-2510</strain>
    </source>
</reference>
<dbReference type="Proteomes" id="UP000193244">
    <property type="component" value="Unassembled WGS sequence"/>
</dbReference>
<dbReference type="AlphaFoldDB" id="A0A1X7JG79"/>
<evidence type="ECO:0000313" key="3">
    <source>
        <dbReference type="Proteomes" id="UP000193244"/>
    </source>
</evidence>
<feature type="transmembrane region" description="Helical" evidence="1">
    <location>
        <begin position="62"/>
        <end position="83"/>
    </location>
</feature>
<keyword evidence="1" id="KW-0812">Transmembrane</keyword>
<dbReference type="EMBL" id="FXAY01000002">
    <property type="protein sequence ID" value="SMG26783.1"/>
    <property type="molecule type" value="Genomic_DNA"/>
</dbReference>
<name>A0A1X7JG79_9MICO</name>
<sequence>MLPFLIVGAIGLLLLLTSIIIGDLLDLIGIGDGLVSGIAIGAGLSIFGVAGIITVSNDLPTWLTYVIAIGLALVSLVAIQLFVSHIAKQESGGHYSPVGLVGFTTVSTGPVGGEVRLDDVRELERRPAISDAAIAAQTRIRVVEEDGYRVKVEPIVEDSAAS</sequence>
<dbReference type="OrthoDB" id="5148384at2"/>
<feature type="transmembrane region" description="Helical" evidence="1">
    <location>
        <begin position="6"/>
        <end position="25"/>
    </location>
</feature>
<proteinExistence type="predicted"/>
<dbReference type="RefSeq" id="WP_085484320.1">
    <property type="nucleotide sequence ID" value="NZ_FXAY01000002.1"/>
</dbReference>
<keyword evidence="1" id="KW-0472">Membrane</keyword>